<reference evidence="12 13" key="1">
    <citation type="submission" date="2017-05" db="EMBL/GenBank/DDBJ databases">
        <authorList>
            <person name="Varghese N."/>
            <person name="Submissions S."/>
        </authorList>
    </citation>
    <scope>NUCLEOTIDE SEQUENCE [LARGE SCALE GENOMIC DNA]</scope>
    <source>
        <strain evidence="12 13">DSM 15949</strain>
    </source>
</reference>
<gene>
    <name evidence="10" type="primary">murJ</name>
    <name evidence="12" type="ORF">SAMN06265374_3353</name>
</gene>
<dbReference type="InterPro" id="IPR004268">
    <property type="entry name" value="MurJ"/>
</dbReference>
<evidence type="ECO:0000313" key="12">
    <source>
        <dbReference type="EMBL" id="SMP30908.1"/>
    </source>
</evidence>
<dbReference type="EMBL" id="FXTT01000004">
    <property type="protein sequence ID" value="SMP30908.1"/>
    <property type="molecule type" value="Genomic_DNA"/>
</dbReference>
<comment type="function">
    <text evidence="8 10 11">Involved in peptidoglycan biosynthesis. Transports lipid-linked peptidoglycan precursors from the inner to the outer leaflet of the cytoplasmic membrane.</text>
</comment>
<feature type="transmembrane region" description="Helical" evidence="10">
    <location>
        <begin position="90"/>
        <end position="115"/>
    </location>
</feature>
<sequence>MNLVRNFATVGGATLLSRLLGFARDILLAAAVGAGPVADAFAVAFRLPNLFRRLFAEGAFNSAFIPLFGRAVEEGGDKAARQLASEVGSALLFVLLILTAVAQILMPFVVLGLAYGYSADPDKFDLTVTMARIAFPYLTFMSMLAFIGGILNTYHRFAAAAIAPVMLNVVMCGVLGTVLLLGVDGDQQLGVILSIGVSISGVVQLAVVVFDLKRLGFPLRFRWPRYTPSVKRLVVLGIPGVIAGGITQINIVVGTAIASVQDGANALLYYADRLYQLPLGVIGIAIGVVLLPSLTRQLRAGEHKAYQHTLNRSLEFSLVLTLPAAVALVVVPGEIVSVLFERGEFDAEAVNGTAAALAAFAVGLPAFVLNKVFSPGYFAREDTKTPMQFAAAGMVVNVVLSLALFPVLQHVGIALATTIAGWVNTALLGLVLWRRGHFVVDPTVVRKLALVLGSSLLMGMAIYGLAGVLEPFFNGGGQLTRFGALAVLVLAGMAVFAICVQLSGGSDLVSHLKSLKRRNTSP</sequence>
<evidence type="ECO:0000256" key="1">
    <source>
        <dbReference type="ARBA" id="ARBA00004651"/>
    </source>
</evidence>
<dbReference type="Pfam" id="PF03023">
    <property type="entry name" value="MurJ"/>
    <property type="match status" value="1"/>
</dbReference>
<feature type="transmembrane region" description="Helical" evidence="10">
    <location>
        <begin position="485"/>
        <end position="509"/>
    </location>
</feature>
<keyword evidence="3 10" id="KW-0812">Transmembrane</keyword>
<protein>
    <recommendedName>
        <fullName evidence="10">Probable lipid II flippase MurJ</fullName>
    </recommendedName>
</protein>
<evidence type="ECO:0000256" key="11">
    <source>
        <dbReference type="PIRNR" id="PIRNR002869"/>
    </source>
</evidence>
<name>A0ABY1PCM8_9HYPH</name>
<keyword evidence="2 10" id="KW-1003">Cell membrane</keyword>
<dbReference type="InterPro" id="IPR051050">
    <property type="entry name" value="Lipid_II_flippase_MurJ/MviN"/>
</dbReference>
<dbReference type="PIRSF" id="PIRSF002869">
    <property type="entry name" value="MviN"/>
    <property type="match status" value="1"/>
</dbReference>
<keyword evidence="10 11" id="KW-0961">Cell wall biogenesis/degradation</keyword>
<dbReference type="PRINTS" id="PR01806">
    <property type="entry name" value="VIRFACTRMVIN"/>
</dbReference>
<dbReference type="RefSeq" id="WP_283404589.1">
    <property type="nucleotide sequence ID" value="NZ_BAAAEA010000004.1"/>
</dbReference>
<feature type="transmembrane region" description="Helical" evidence="10">
    <location>
        <begin position="413"/>
        <end position="433"/>
    </location>
</feature>
<feature type="transmembrane region" description="Helical" evidence="10">
    <location>
        <begin position="233"/>
        <end position="257"/>
    </location>
</feature>
<feature type="transmembrane region" description="Helical" evidence="10">
    <location>
        <begin position="26"/>
        <end position="45"/>
    </location>
</feature>
<evidence type="ECO:0000256" key="9">
    <source>
        <dbReference type="ARBA" id="ARBA00061532"/>
    </source>
</evidence>
<keyword evidence="13" id="KW-1185">Reference proteome</keyword>
<feature type="transmembrane region" description="Helical" evidence="10">
    <location>
        <begin position="389"/>
        <end position="407"/>
    </location>
</feature>
<comment type="subcellular location">
    <subcellularLocation>
        <location evidence="10">Cell inner membrane</location>
        <topology evidence="10">Multi-pass membrane protein</topology>
    </subcellularLocation>
    <subcellularLocation>
        <location evidence="1">Cell membrane</location>
        <topology evidence="1">Multi-pass membrane protein</topology>
    </subcellularLocation>
</comment>
<evidence type="ECO:0000256" key="8">
    <source>
        <dbReference type="ARBA" id="ARBA00060041"/>
    </source>
</evidence>
<evidence type="ECO:0000256" key="6">
    <source>
        <dbReference type="ARBA" id="ARBA00022989"/>
    </source>
</evidence>
<accession>A0ABY1PCM8</accession>
<dbReference type="Proteomes" id="UP001157914">
    <property type="component" value="Unassembled WGS sequence"/>
</dbReference>
<evidence type="ECO:0000256" key="2">
    <source>
        <dbReference type="ARBA" id="ARBA00022475"/>
    </source>
</evidence>
<feature type="transmembrane region" description="Helical" evidence="10">
    <location>
        <begin position="277"/>
        <end position="295"/>
    </location>
</feature>
<dbReference type="NCBIfam" id="TIGR01695">
    <property type="entry name" value="murJ_mviN"/>
    <property type="match status" value="1"/>
</dbReference>
<dbReference type="HAMAP" id="MF_02078">
    <property type="entry name" value="MurJ_MviN"/>
    <property type="match status" value="1"/>
</dbReference>
<dbReference type="CDD" id="cd13123">
    <property type="entry name" value="MATE_MurJ_like"/>
    <property type="match status" value="1"/>
</dbReference>
<evidence type="ECO:0000256" key="7">
    <source>
        <dbReference type="ARBA" id="ARBA00023136"/>
    </source>
</evidence>
<evidence type="ECO:0000256" key="4">
    <source>
        <dbReference type="ARBA" id="ARBA00022960"/>
    </source>
</evidence>
<keyword evidence="6 10" id="KW-1133">Transmembrane helix</keyword>
<evidence type="ECO:0000313" key="13">
    <source>
        <dbReference type="Proteomes" id="UP001157914"/>
    </source>
</evidence>
<evidence type="ECO:0000256" key="5">
    <source>
        <dbReference type="ARBA" id="ARBA00022984"/>
    </source>
</evidence>
<keyword evidence="10 11" id="KW-0813">Transport</keyword>
<feature type="transmembrane region" description="Helical" evidence="10">
    <location>
        <begin position="445"/>
        <end position="465"/>
    </location>
</feature>
<feature type="transmembrane region" description="Helical" evidence="10">
    <location>
        <begin position="189"/>
        <end position="212"/>
    </location>
</feature>
<dbReference type="PANTHER" id="PTHR47019">
    <property type="entry name" value="LIPID II FLIPPASE MURJ"/>
    <property type="match status" value="1"/>
</dbReference>
<keyword evidence="4 10" id="KW-0133">Cell shape</keyword>
<keyword evidence="5 10" id="KW-0573">Peptidoglycan synthesis</keyword>
<feature type="transmembrane region" description="Helical" evidence="10">
    <location>
        <begin position="352"/>
        <end position="369"/>
    </location>
</feature>
<dbReference type="PANTHER" id="PTHR47019:SF1">
    <property type="entry name" value="LIPID II FLIPPASE MURJ"/>
    <property type="match status" value="1"/>
</dbReference>
<evidence type="ECO:0000256" key="10">
    <source>
        <dbReference type="HAMAP-Rule" id="MF_02078"/>
    </source>
</evidence>
<feature type="transmembrane region" description="Helical" evidence="10">
    <location>
        <begin position="316"/>
        <end position="340"/>
    </location>
</feature>
<organism evidence="12 13">
    <name type="scientific">Roseibium denhamense</name>
    <dbReference type="NCBI Taxonomy" id="76305"/>
    <lineage>
        <taxon>Bacteria</taxon>
        <taxon>Pseudomonadati</taxon>
        <taxon>Pseudomonadota</taxon>
        <taxon>Alphaproteobacteria</taxon>
        <taxon>Hyphomicrobiales</taxon>
        <taxon>Stappiaceae</taxon>
        <taxon>Roseibium</taxon>
    </lineage>
</organism>
<keyword evidence="10" id="KW-0997">Cell inner membrane</keyword>
<feature type="transmembrane region" description="Helical" evidence="10">
    <location>
        <begin position="135"/>
        <end position="154"/>
    </location>
</feature>
<keyword evidence="7 10" id="KW-0472">Membrane</keyword>
<evidence type="ECO:0000256" key="3">
    <source>
        <dbReference type="ARBA" id="ARBA00022692"/>
    </source>
</evidence>
<comment type="caution">
    <text evidence="12">The sequence shown here is derived from an EMBL/GenBank/DDBJ whole genome shotgun (WGS) entry which is preliminary data.</text>
</comment>
<comment type="similarity">
    <text evidence="9 10 11">Belongs to the MurJ/MviN family.</text>
</comment>
<proteinExistence type="inferred from homology"/>
<feature type="transmembrane region" description="Helical" evidence="10">
    <location>
        <begin position="161"/>
        <end position="183"/>
    </location>
</feature>
<comment type="pathway">
    <text evidence="10">Cell wall biogenesis; peptidoglycan biosynthesis.</text>
</comment>